<dbReference type="InterPro" id="IPR012910">
    <property type="entry name" value="Plug_dom"/>
</dbReference>
<reference evidence="16 17" key="1">
    <citation type="submission" date="2017-03" db="EMBL/GenBank/DDBJ databases">
        <authorList>
            <person name="Afonso C.L."/>
            <person name="Miller P.J."/>
            <person name="Scott M.A."/>
            <person name="Spackman E."/>
            <person name="Goraichik I."/>
            <person name="Dimitrov K.M."/>
            <person name="Suarez D.L."/>
            <person name="Swayne D.E."/>
        </authorList>
    </citation>
    <scope>NUCLEOTIDE SEQUENCE [LARGE SCALE GENOMIC DNA]</scope>
    <source>
        <strain evidence="16">SB41UT1</strain>
    </source>
</reference>
<evidence type="ECO:0000256" key="1">
    <source>
        <dbReference type="ARBA" id="ARBA00004571"/>
    </source>
</evidence>
<evidence type="ECO:0000256" key="12">
    <source>
        <dbReference type="RuleBase" id="RU003357"/>
    </source>
</evidence>
<comment type="similarity">
    <text evidence="2">Belongs to the TonB-dependent receptor family. Hemoglobin/haptoglobin binding protein subfamily.</text>
</comment>
<keyword evidence="10 11" id="KW-0998">Cell outer membrane</keyword>
<proteinExistence type="inferred from homology"/>
<feature type="domain" description="TonB-dependent receptor plug" evidence="15">
    <location>
        <begin position="51"/>
        <end position="150"/>
    </location>
</feature>
<keyword evidence="3 11" id="KW-0813">Transport</keyword>
<keyword evidence="7 12" id="KW-0798">TonB box</keyword>
<keyword evidence="8 11" id="KW-0472">Membrane</keyword>
<keyword evidence="5 11" id="KW-0812">Transmembrane</keyword>
<organism evidence="16 17">
    <name type="scientific">Parendozoicomonas haliclonae</name>
    <dbReference type="NCBI Taxonomy" id="1960125"/>
    <lineage>
        <taxon>Bacteria</taxon>
        <taxon>Pseudomonadati</taxon>
        <taxon>Pseudomonadota</taxon>
        <taxon>Gammaproteobacteria</taxon>
        <taxon>Oceanospirillales</taxon>
        <taxon>Endozoicomonadaceae</taxon>
        <taxon>Parendozoicomonas</taxon>
    </lineage>
</organism>
<evidence type="ECO:0000256" key="10">
    <source>
        <dbReference type="ARBA" id="ARBA00023237"/>
    </source>
</evidence>
<keyword evidence="6 13" id="KW-0732">Signal</keyword>
<dbReference type="Proteomes" id="UP000196573">
    <property type="component" value="Unassembled WGS sequence"/>
</dbReference>
<keyword evidence="17" id="KW-1185">Reference proteome</keyword>
<evidence type="ECO:0000313" key="17">
    <source>
        <dbReference type="Proteomes" id="UP000196573"/>
    </source>
</evidence>
<dbReference type="GO" id="GO:0009279">
    <property type="term" value="C:cell outer membrane"/>
    <property type="evidence" value="ECO:0007669"/>
    <property type="project" value="UniProtKB-SubCell"/>
</dbReference>
<evidence type="ECO:0000259" key="14">
    <source>
        <dbReference type="Pfam" id="PF00593"/>
    </source>
</evidence>
<dbReference type="Gene3D" id="2.170.130.10">
    <property type="entry name" value="TonB-dependent receptor, plug domain"/>
    <property type="match status" value="1"/>
</dbReference>
<evidence type="ECO:0000259" key="15">
    <source>
        <dbReference type="Pfam" id="PF07715"/>
    </source>
</evidence>
<dbReference type="AlphaFoldDB" id="A0A1X7ALI1"/>
<evidence type="ECO:0000256" key="9">
    <source>
        <dbReference type="ARBA" id="ARBA00023170"/>
    </source>
</evidence>
<dbReference type="RefSeq" id="WP_087111143.1">
    <property type="nucleotide sequence ID" value="NZ_CBCSCN010000006.1"/>
</dbReference>
<dbReference type="PANTHER" id="PTHR30069">
    <property type="entry name" value="TONB-DEPENDENT OUTER MEMBRANE RECEPTOR"/>
    <property type="match status" value="1"/>
</dbReference>
<dbReference type="InterPro" id="IPR000531">
    <property type="entry name" value="Beta-barrel_TonB"/>
</dbReference>
<name>A0A1X7ALI1_9GAMM</name>
<dbReference type="Pfam" id="PF07715">
    <property type="entry name" value="Plug"/>
    <property type="match status" value="1"/>
</dbReference>
<dbReference type="EMBL" id="FWPT01000006">
    <property type="protein sequence ID" value="SMA48847.1"/>
    <property type="molecule type" value="Genomic_DNA"/>
</dbReference>
<evidence type="ECO:0000256" key="5">
    <source>
        <dbReference type="ARBA" id="ARBA00022692"/>
    </source>
</evidence>
<feature type="chain" id="PRO_5012440023" evidence="13">
    <location>
        <begin position="19"/>
        <end position="645"/>
    </location>
</feature>
<evidence type="ECO:0000256" key="6">
    <source>
        <dbReference type="ARBA" id="ARBA00022729"/>
    </source>
</evidence>
<keyword evidence="4 11" id="KW-1134">Transmembrane beta strand</keyword>
<evidence type="ECO:0000256" key="8">
    <source>
        <dbReference type="ARBA" id="ARBA00023136"/>
    </source>
</evidence>
<dbReference type="PROSITE" id="PS52016">
    <property type="entry name" value="TONB_DEPENDENT_REC_3"/>
    <property type="match status" value="1"/>
</dbReference>
<dbReference type="CDD" id="cd01347">
    <property type="entry name" value="ligand_gated_channel"/>
    <property type="match status" value="1"/>
</dbReference>
<feature type="domain" description="TonB-dependent receptor-like beta-barrel" evidence="14">
    <location>
        <begin position="214"/>
        <end position="603"/>
    </location>
</feature>
<dbReference type="SUPFAM" id="SSF56935">
    <property type="entry name" value="Porins"/>
    <property type="match status" value="1"/>
</dbReference>
<evidence type="ECO:0000313" key="16">
    <source>
        <dbReference type="EMBL" id="SMA48847.1"/>
    </source>
</evidence>
<dbReference type="GO" id="GO:0015344">
    <property type="term" value="F:siderophore uptake transmembrane transporter activity"/>
    <property type="evidence" value="ECO:0007669"/>
    <property type="project" value="TreeGrafter"/>
</dbReference>
<dbReference type="InterPro" id="IPR036942">
    <property type="entry name" value="Beta-barrel_TonB_sf"/>
</dbReference>
<keyword evidence="9" id="KW-0675">Receptor</keyword>
<dbReference type="GO" id="GO:0044718">
    <property type="term" value="P:siderophore transmembrane transport"/>
    <property type="evidence" value="ECO:0007669"/>
    <property type="project" value="TreeGrafter"/>
</dbReference>
<evidence type="ECO:0000256" key="13">
    <source>
        <dbReference type="SAM" id="SignalP"/>
    </source>
</evidence>
<accession>A0A1X7ALI1</accession>
<evidence type="ECO:0000256" key="7">
    <source>
        <dbReference type="ARBA" id="ARBA00023077"/>
    </source>
</evidence>
<sequence length="645" mass="71907">MQKSGLFLLLPLALPCAAAEEVTTLPEVTVEASRIEETLSSEQAMYGYKLETVDRKQIEESGIEDINGLLRKFVPGLAVTGGAGRFDYGSYSLQGSRSQDILWMIDGVRVNNRLFGSAYMDSVSSAMIERIEVLKGGQGVIYGTEAVAGVINIITRSYKGKAEGQFSISADTLGAQTISGFTTDKIGNTEVLFFGSSDSTDGYEPWDRSDFHWTATDHERGYDVQNFGVKLAHDVSADTRVSLLLQHNEADLEYARPYYNVSTENKRSQNLVTLKLDHQVNNNLATMVKAYYHSWDTDYFRLYRKTDDKLHLINNNDYWGFTDKGINVMGRYSFDSQDQVLFGYEQQRYEGEDEVMNFKSDTEVAHAVYGQYRPYISALPDTYLAIGARYNKIESGEDATVFSISADHPLTDSLSAQFSAGTSFRLPTAEHLYAKEDTLGNRELKPEQGTSSNAGLTWQHVLNNGTSIQLGSTLFWREVEDLIGVENDQYKNIDKVIKTKGFEISGMVSFPNGWSTSLSATRAHTTDLDKGEVLTGIPEWFATAGVNYDDADKDWGLWSSLVYTGDIKKHDTDYGNAAVVDLGGWLLLNGQKQHKVSARIENLLDKDYFVDVFKPASDAPADYRAPLKTKGAPRNLQLTYTYSFG</sequence>
<evidence type="ECO:0000256" key="4">
    <source>
        <dbReference type="ARBA" id="ARBA00022452"/>
    </source>
</evidence>
<evidence type="ECO:0000256" key="3">
    <source>
        <dbReference type="ARBA" id="ARBA00022448"/>
    </source>
</evidence>
<protein>
    <submittedName>
        <fullName evidence="16">Vitamin B12 transporter BtuB</fullName>
    </submittedName>
</protein>
<dbReference type="PANTHER" id="PTHR30069:SF29">
    <property type="entry name" value="HEMOGLOBIN AND HEMOGLOBIN-HAPTOGLOBIN-BINDING PROTEIN 1-RELATED"/>
    <property type="match status" value="1"/>
</dbReference>
<evidence type="ECO:0000256" key="2">
    <source>
        <dbReference type="ARBA" id="ARBA00008143"/>
    </source>
</evidence>
<feature type="signal peptide" evidence="13">
    <location>
        <begin position="1"/>
        <end position="18"/>
    </location>
</feature>
<dbReference type="Gene3D" id="2.40.170.20">
    <property type="entry name" value="TonB-dependent receptor, beta-barrel domain"/>
    <property type="match status" value="1"/>
</dbReference>
<dbReference type="OrthoDB" id="9760494at2"/>
<dbReference type="InterPro" id="IPR039426">
    <property type="entry name" value="TonB-dep_rcpt-like"/>
</dbReference>
<dbReference type="InterPro" id="IPR037066">
    <property type="entry name" value="Plug_dom_sf"/>
</dbReference>
<gene>
    <name evidence="16" type="primary">btuB_5</name>
    <name evidence="16" type="ORF">EHSB41UT_02927</name>
</gene>
<evidence type="ECO:0000256" key="11">
    <source>
        <dbReference type="PROSITE-ProRule" id="PRU01360"/>
    </source>
</evidence>
<dbReference type="Pfam" id="PF00593">
    <property type="entry name" value="TonB_dep_Rec_b-barrel"/>
    <property type="match status" value="1"/>
</dbReference>
<comment type="subcellular location">
    <subcellularLocation>
        <location evidence="1 11">Cell outer membrane</location>
        <topology evidence="1 11">Multi-pass membrane protein</topology>
    </subcellularLocation>
</comment>